<dbReference type="EMBL" id="DYXG01000095">
    <property type="protein sequence ID" value="HJE97928.1"/>
    <property type="molecule type" value="Genomic_DNA"/>
</dbReference>
<accession>A0A921K1E8</accession>
<evidence type="ECO:0000313" key="2">
    <source>
        <dbReference type="EMBL" id="HJE97928.1"/>
    </source>
</evidence>
<sequence length="374" mass="41953">MQSKEAQALIDKYANMQQDIFDILIKQLQQTNMSEITADNVLQWQLEALSKTGALTKEVIKAVAKVNKTTPKDVENLVSQLGLQAVSDVQSEIKQHTSMKGNLTPDIDAMIEAYAKPMQQSLAKTVNAGMLDRNTKTNAAAQVYKDIVNKTTLEVMGGLKTHEQAVRDNIYRWVDKGIPTKLTDKSGKGWSVEGYARTVVTTNTRQAFNELRKETMSVNNVHLAKMSWHACARPACAPIQGHVVSSLPPTDPRYDPKYPSIFDYGYGEPSGTLGINCGHIFTPWDPDVNIDRQDKDMPTPEEAVQQGKIQQKQRQQERAIRQTKKLIDVAEKLGDGDKVVSLKKRLARQQAKAREIVKDNDFLSRDYSREQIVN</sequence>
<dbReference type="GO" id="GO:0005198">
    <property type="term" value="F:structural molecule activity"/>
    <property type="evidence" value="ECO:0007669"/>
    <property type="project" value="InterPro"/>
</dbReference>
<evidence type="ECO:0000313" key="3">
    <source>
        <dbReference type="Proteomes" id="UP000707535"/>
    </source>
</evidence>
<reference evidence="2" key="2">
    <citation type="submission" date="2021-09" db="EMBL/GenBank/DDBJ databases">
        <authorList>
            <person name="Gilroy R."/>
        </authorList>
    </citation>
    <scope>NUCLEOTIDE SEQUENCE</scope>
    <source>
        <strain evidence="2">CHK174-6876</strain>
    </source>
</reference>
<feature type="region of interest" description="Disordered" evidence="1">
    <location>
        <begin position="295"/>
        <end position="315"/>
    </location>
</feature>
<proteinExistence type="predicted"/>
<reference evidence="2" key="1">
    <citation type="journal article" date="2021" name="PeerJ">
        <title>Extensive microbial diversity within the chicken gut microbiome revealed by metagenomics and culture.</title>
        <authorList>
            <person name="Gilroy R."/>
            <person name="Ravi A."/>
            <person name="Getino M."/>
            <person name="Pursley I."/>
            <person name="Horton D.L."/>
            <person name="Alikhan N.F."/>
            <person name="Baker D."/>
            <person name="Gharbi K."/>
            <person name="Hall N."/>
            <person name="Watson M."/>
            <person name="Adriaenssens E.M."/>
            <person name="Foster-Nyarko E."/>
            <person name="Jarju S."/>
            <person name="Secka A."/>
            <person name="Antonio M."/>
            <person name="Oren A."/>
            <person name="Chaudhuri R.R."/>
            <person name="La Ragione R."/>
            <person name="Hildebrand F."/>
            <person name="Pallen M.J."/>
        </authorList>
    </citation>
    <scope>NUCLEOTIDE SEQUENCE</scope>
    <source>
        <strain evidence="2">CHK174-6876</strain>
    </source>
</reference>
<comment type="caution">
    <text evidence="2">The sequence shown here is derived from an EMBL/GenBank/DDBJ whole genome shotgun (WGS) entry which is preliminary data.</text>
</comment>
<organism evidence="2 3">
    <name type="scientific">Ligilactobacillus acidipiscis</name>
    <dbReference type="NCBI Taxonomy" id="89059"/>
    <lineage>
        <taxon>Bacteria</taxon>
        <taxon>Bacillati</taxon>
        <taxon>Bacillota</taxon>
        <taxon>Bacilli</taxon>
        <taxon>Lactobacillales</taxon>
        <taxon>Lactobacillaceae</taxon>
        <taxon>Ligilactobacillus</taxon>
    </lineage>
</organism>
<evidence type="ECO:0000256" key="1">
    <source>
        <dbReference type="SAM" id="MobiDB-lite"/>
    </source>
</evidence>
<feature type="compositionally biased region" description="Low complexity" evidence="1">
    <location>
        <begin position="302"/>
        <end position="313"/>
    </location>
</feature>
<dbReference type="Proteomes" id="UP000707535">
    <property type="component" value="Unassembled WGS sequence"/>
</dbReference>
<dbReference type="Pfam" id="PF06152">
    <property type="entry name" value="Phage_min_cap2"/>
    <property type="match status" value="1"/>
</dbReference>
<dbReference type="AlphaFoldDB" id="A0A921K1E8"/>
<gene>
    <name evidence="2" type="ORF">K8V00_09925</name>
</gene>
<protein>
    <submittedName>
        <fullName evidence="2">Phage minor capsid protein</fullName>
    </submittedName>
</protein>
<dbReference type="InterPro" id="IPR009319">
    <property type="entry name" value="Phage_A118_VSP1"/>
</dbReference>
<name>A0A921K1E8_9LACO</name>